<organism evidence="2 3">
    <name type="scientific">Sporothrix brasiliensis 5110</name>
    <dbReference type="NCBI Taxonomy" id="1398154"/>
    <lineage>
        <taxon>Eukaryota</taxon>
        <taxon>Fungi</taxon>
        <taxon>Dikarya</taxon>
        <taxon>Ascomycota</taxon>
        <taxon>Pezizomycotina</taxon>
        <taxon>Sordariomycetes</taxon>
        <taxon>Sordariomycetidae</taxon>
        <taxon>Ophiostomatales</taxon>
        <taxon>Ophiostomataceae</taxon>
        <taxon>Sporothrix</taxon>
    </lineage>
</organism>
<dbReference type="VEuPathDB" id="FungiDB:SPBR_02140"/>
<feature type="region of interest" description="Disordered" evidence="1">
    <location>
        <begin position="1"/>
        <end position="76"/>
    </location>
</feature>
<feature type="compositionally biased region" description="Polar residues" evidence="1">
    <location>
        <begin position="1"/>
        <end position="16"/>
    </location>
</feature>
<reference evidence="2 3" key="1">
    <citation type="journal article" date="2014" name="BMC Genomics">
        <title>Comparative genomics of the major fungal agents of human and animal Sporotrichosis: Sporothrix schenckii and Sporothrix brasiliensis.</title>
        <authorList>
            <person name="Teixeira M.M."/>
            <person name="de Almeida L.G."/>
            <person name="Kubitschek-Barreira P."/>
            <person name="Alves F.L."/>
            <person name="Kioshima E.S."/>
            <person name="Abadio A.K."/>
            <person name="Fernandes L."/>
            <person name="Derengowski L.S."/>
            <person name="Ferreira K.S."/>
            <person name="Souza R.C."/>
            <person name="Ruiz J.C."/>
            <person name="de Andrade N.C."/>
            <person name="Paes H.C."/>
            <person name="Nicola A.M."/>
            <person name="Albuquerque P."/>
            <person name="Gerber A.L."/>
            <person name="Martins V.P."/>
            <person name="Peconick L.D."/>
            <person name="Neto A.V."/>
            <person name="Chaucanez C.B."/>
            <person name="Silva P.A."/>
            <person name="Cunha O.L."/>
            <person name="de Oliveira F.F."/>
            <person name="dos Santos T.C."/>
            <person name="Barros A.L."/>
            <person name="Soares M.A."/>
            <person name="de Oliveira L.M."/>
            <person name="Marini M.M."/>
            <person name="Villalobos-Duno H."/>
            <person name="Cunha M.M."/>
            <person name="de Hoog S."/>
            <person name="da Silveira J.F."/>
            <person name="Henrissat B."/>
            <person name="Nino-Vega G.A."/>
            <person name="Cisalpino P.S."/>
            <person name="Mora-Montes H.M."/>
            <person name="Almeida S.R."/>
            <person name="Stajich J.E."/>
            <person name="Lopes-Bezerra L.M."/>
            <person name="Vasconcelos A.T."/>
            <person name="Felipe M.S."/>
        </authorList>
    </citation>
    <scope>NUCLEOTIDE SEQUENCE [LARGE SCALE GENOMIC DNA]</scope>
    <source>
        <strain evidence="2 3">5110</strain>
    </source>
</reference>
<dbReference type="GeneID" id="63675368"/>
<evidence type="ECO:0000313" key="2">
    <source>
        <dbReference type="EMBL" id="KIH91534.1"/>
    </source>
</evidence>
<dbReference type="Proteomes" id="UP000031575">
    <property type="component" value="Unassembled WGS sequence"/>
</dbReference>
<accession>A0A0C2EXX2</accession>
<feature type="compositionally biased region" description="Basic and acidic residues" evidence="1">
    <location>
        <begin position="60"/>
        <end position="76"/>
    </location>
</feature>
<dbReference type="OrthoDB" id="2532734at2759"/>
<dbReference type="EMBL" id="AWTV01000007">
    <property type="protein sequence ID" value="KIH91534.1"/>
    <property type="molecule type" value="Genomic_DNA"/>
</dbReference>
<dbReference type="AlphaFoldDB" id="A0A0C2EXX2"/>
<dbReference type="RefSeq" id="XP_040619544.1">
    <property type="nucleotide sequence ID" value="XM_040760447.1"/>
</dbReference>
<name>A0A0C2EXX2_9PEZI</name>
<protein>
    <submittedName>
        <fullName evidence="2">Uncharacterized protein</fullName>
    </submittedName>
</protein>
<comment type="caution">
    <text evidence="2">The sequence shown here is derived from an EMBL/GenBank/DDBJ whole genome shotgun (WGS) entry which is preliminary data.</text>
</comment>
<evidence type="ECO:0000256" key="1">
    <source>
        <dbReference type="SAM" id="MobiDB-lite"/>
    </source>
</evidence>
<keyword evidence="3" id="KW-1185">Reference proteome</keyword>
<gene>
    <name evidence="2" type="ORF">SPBR_02140</name>
</gene>
<sequence length="76" mass="8155">MSNSSNSEPKFSTQVEDPSKPDAPKHQHGLFEAAKDKFSAHQANPGPVLLNSAGGVPQEGTKEERRAKAEALNKDN</sequence>
<evidence type="ECO:0000313" key="3">
    <source>
        <dbReference type="Proteomes" id="UP000031575"/>
    </source>
</evidence>
<proteinExistence type="predicted"/>
<dbReference type="HOGENOM" id="CLU_2740262_0_0_1"/>